<accession>G0MGB0</accession>
<proteinExistence type="predicted"/>
<keyword evidence="2" id="KW-1185">Reference proteome</keyword>
<reference evidence="2" key="1">
    <citation type="submission" date="2011-07" db="EMBL/GenBank/DDBJ databases">
        <authorList>
            <consortium name="Caenorhabditis brenneri Sequencing and Analysis Consortium"/>
            <person name="Wilson R.K."/>
        </authorList>
    </citation>
    <scope>NUCLEOTIDE SEQUENCE [LARGE SCALE GENOMIC DNA]</scope>
    <source>
        <strain evidence="2">PB2801</strain>
    </source>
</reference>
<dbReference type="InParanoid" id="G0MGB0"/>
<name>G0MGB0_CAEBE</name>
<organism evidence="2">
    <name type="scientific">Caenorhabditis brenneri</name>
    <name type="common">Nematode worm</name>
    <dbReference type="NCBI Taxonomy" id="135651"/>
    <lineage>
        <taxon>Eukaryota</taxon>
        <taxon>Metazoa</taxon>
        <taxon>Ecdysozoa</taxon>
        <taxon>Nematoda</taxon>
        <taxon>Chromadorea</taxon>
        <taxon>Rhabditida</taxon>
        <taxon>Rhabditina</taxon>
        <taxon>Rhabditomorpha</taxon>
        <taxon>Rhabditoidea</taxon>
        <taxon>Rhabditidae</taxon>
        <taxon>Peloderinae</taxon>
        <taxon>Caenorhabditis</taxon>
    </lineage>
</organism>
<evidence type="ECO:0000313" key="2">
    <source>
        <dbReference type="Proteomes" id="UP000008068"/>
    </source>
</evidence>
<dbReference type="HOGENOM" id="CLU_2706994_0_0_1"/>
<gene>
    <name evidence="1" type="ORF">CAEBREN_07241</name>
</gene>
<dbReference type="EMBL" id="GL379793">
    <property type="protein sequence ID" value="EGT56551.1"/>
    <property type="molecule type" value="Genomic_DNA"/>
</dbReference>
<protein>
    <submittedName>
        <fullName evidence="1">Uncharacterized protein</fullName>
    </submittedName>
</protein>
<evidence type="ECO:0000313" key="1">
    <source>
        <dbReference type="EMBL" id="EGT56551.1"/>
    </source>
</evidence>
<sequence>MIDRFPFGTYTLLLPPLRGPSARWKGTARLPSLLPNGPPVFFVFFFEKTHCVSPPASSASNGTHDAICCAATV</sequence>
<dbReference type="AlphaFoldDB" id="G0MGB0"/>
<dbReference type="Proteomes" id="UP000008068">
    <property type="component" value="Unassembled WGS sequence"/>
</dbReference>